<evidence type="ECO:0000313" key="2">
    <source>
        <dbReference type="EMBL" id="VYS86754.1"/>
    </source>
</evidence>
<reference evidence="2" key="1">
    <citation type="submission" date="2019-11" db="EMBL/GenBank/DDBJ databases">
        <authorList>
            <person name="Feng L."/>
        </authorList>
    </citation>
    <scope>NUCLEOTIDE SEQUENCE</scope>
    <source>
        <strain evidence="2">BfaecisLFYP10</strain>
    </source>
</reference>
<keyword evidence="1" id="KW-0732">Signal</keyword>
<sequence>MKTKKFIIFSLLLLSALLAGCNSDEEPTPVKLHLDKNVI</sequence>
<evidence type="ECO:0000256" key="1">
    <source>
        <dbReference type="SAM" id="SignalP"/>
    </source>
</evidence>
<name>A0A6N2S1A5_9BACE</name>
<gene>
    <name evidence="2" type="ORF">BFLFYP10_00783</name>
</gene>
<dbReference type="AlphaFoldDB" id="A0A6N2S1A5"/>
<dbReference type="PROSITE" id="PS51257">
    <property type="entry name" value="PROKAR_LIPOPROTEIN"/>
    <property type="match status" value="1"/>
</dbReference>
<dbReference type="EMBL" id="CACRSZ010000020">
    <property type="protein sequence ID" value="VYS86754.1"/>
    <property type="molecule type" value="Genomic_DNA"/>
</dbReference>
<protein>
    <submittedName>
        <fullName evidence="2">Uncharacterized protein</fullName>
    </submittedName>
</protein>
<accession>A0A6N2S1A5</accession>
<organism evidence="2">
    <name type="scientific">Bacteroides faecis</name>
    <dbReference type="NCBI Taxonomy" id="674529"/>
    <lineage>
        <taxon>Bacteria</taxon>
        <taxon>Pseudomonadati</taxon>
        <taxon>Bacteroidota</taxon>
        <taxon>Bacteroidia</taxon>
        <taxon>Bacteroidales</taxon>
        <taxon>Bacteroidaceae</taxon>
        <taxon>Bacteroides</taxon>
    </lineage>
</organism>
<feature type="chain" id="PRO_5027030783" evidence="1">
    <location>
        <begin position="20"/>
        <end position="39"/>
    </location>
</feature>
<proteinExistence type="predicted"/>
<feature type="signal peptide" evidence="1">
    <location>
        <begin position="1"/>
        <end position="19"/>
    </location>
</feature>